<dbReference type="PROSITE" id="PS50885">
    <property type="entry name" value="HAMP"/>
    <property type="match status" value="1"/>
</dbReference>
<evidence type="ECO:0000259" key="10">
    <source>
        <dbReference type="PROSITE" id="PS50109"/>
    </source>
</evidence>
<feature type="domain" description="HAMP" evidence="11">
    <location>
        <begin position="298"/>
        <end position="350"/>
    </location>
</feature>
<dbReference type="InterPro" id="IPR036890">
    <property type="entry name" value="HATPase_C_sf"/>
</dbReference>
<evidence type="ECO:0000256" key="2">
    <source>
        <dbReference type="ARBA" id="ARBA00004370"/>
    </source>
</evidence>
<evidence type="ECO:0000256" key="1">
    <source>
        <dbReference type="ARBA" id="ARBA00000085"/>
    </source>
</evidence>
<evidence type="ECO:0000313" key="12">
    <source>
        <dbReference type="EMBL" id="HJC25561.1"/>
    </source>
</evidence>
<feature type="transmembrane region" description="Helical" evidence="9">
    <location>
        <begin position="273"/>
        <end position="296"/>
    </location>
</feature>
<dbReference type="CDD" id="cd06225">
    <property type="entry name" value="HAMP"/>
    <property type="match status" value="1"/>
</dbReference>
<dbReference type="Proteomes" id="UP000823891">
    <property type="component" value="Unassembled WGS sequence"/>
</dbReference>
<evidence type="ECO:0000256" key="7">
    <source>
        <dbReference type="ARBA" id="ARBA00023012"/>
    </source>
</evidence>
<keyword evidence="4" id="KW-0597">Phosphoprotein</keyword>
<dbReference type="GO" id="GO:0000155">
    <property type="term" value="F:phosphorelay sensor kinase activity"/>
    <property type="evidence" value="ECO:0007669"/>
    <property type="project" value="InterPro"/>
</dbReference>
<comment type="subcellular location">
    <subcellularLocation>
        <location evidence="2">Membrane</location>
    </subcellularLocation>
</comment>
<evidence type="ECO:0000256" key="5">
    <source>
        <dbReference type="ARBA" id="ARBA00022679"/>
    </source>
</evidence>
<dbReference type="InterPro" id="IPR003594">
    <property type="entry name" value="HATPase_dom"/>
</dbReference>
<dbReference type="AlphaFoldDB" id="A0A9D2SSS4"/>
<protein>
    <recommendedName>
        <fullName evidence="3">histidine kinase</fullName>
        <ecNumber evidence="3">2.7.13.3</ecNumber>
    </recommendedName>
</protein>
<evidence type="ECO:0000259" key="11">
    <source>
        <dbReference type="PROSITE" id="PS50885"/>
    </source>
</evidence>
<feature type="transmembrane region" description="Helical" evidence="9">
    <location>
        <begin position="12"/>
        <end position="34"/>
    </location>
</feature>
<dbReference type="EMBL" id="DWWS01000067">
    <property type="protein sequence ID" value="HJC25561.1"/>
    <property type="molecule type" value="Genomic_DNA"/>
</dbReference>
<dbReference type="SMART" id="SM00387">
    <property type="entry name" value="HATPase_c"/>
    <property type="match status" value="1"/>
</dbReference>
<evidence type="ECO:0000256" key="9">
    <source>
        <dbReference type="SAM" id="Phobius"/>
    </source>
</evidence>
<accession>A0A9D2SSS4</accession>
<comment type="caution">
    <text evidence="12">The sequence shown here is derived from an EMBL/GenBank/DDBJ whole genome shotgun (WGS) entry which is preliminary data.</text>
</comment>
<feature type="domain" description="Histidine kinase" evidence="10">
    <location>
        <begin position="463"/>
        <end position="579"/>
    </location>
</feature>
<keyword evidence="9" id="KW-1133">Transmembrane helix</keyword>
<gene>
    <name evidence="12" type="ORF">H9761_18010</name>
</gene>
<dbReference type="PANTHER" id="PTHR34220:SF7">
    <property type="entry name" value="SENSOR HISTIDINE KINASE YPDA"/>
    <property type="match status" value="1"/>
</dbReference>
<keyword evidence="8" id="KW-0175">Coiled coil</keyword>
<evidence type="ECO:0000313" key="13">
    <source>
        <dbReference type="Proteomes" id="UP000823891"/>
    </source>
</evidence>
<evidence type="ECO:0000256" key="3">
    <source>
        <dbReference type="ARBA" id="ARBA00012438"/>
    </source>
</evidence>
<dbReference type="PANTHER" id="PTHR34220">
    <property type="entry name" value="SENSOR HISTIDINE KINASE YPDA"/>
    <property type="match status" value="1"/>
</dbReference>
<comment type="catalytic activity">
    <reaction evidence="1">
        <text>ATP + protein L-histidine = ADP + protein N-phospho-L-histidine.</text>
        <dbReference type="EC" id="2.7.13.3"/>
    </reaction>
</comment>
<reference evidence="12" key="2">
    <citation type="submission" date="2021-04" db="EMBL/GenBank/DDBJ databases">
        <authorList>
            <person name="Gilroy R."/>
        </authorList>
    </citation>
    <scope>NUCLEOTIDE SEQUENCE</scope>
    <source>
        <strain evidence="12">USAMLcec2-132</strain>
    </source>
</reference>
<dbReference type="PROSITE" id="PS50109">
    <property type="entry name" value="HIS_KIN"/>
    <property type="match status" value="1"/>
</dbReference>
<dbReference type="InterPro" id="IPR003660">
    <property type="entry name" value="HAMP_dom"/>
</dbReference>
<reference evidence="12" key="1">
    <citation type="journal article" date="2021" name="PeerJ">
        <title>Extensive microbial diversity within the chicken gut microbiome revealed by metagenomics and culture.</title>
        <authorList>
            <person name="Gilroy R."/>
            <person name="Ravi A."/>
            <person name="Getino M."/>
            <person name="Pursley I."/>
            <person name="Horton D.L."/>
            <person name="Alikhan N.F."/>
            <person name="Baker D."/>
            <person name="Gharbi K."/>
            <person name="Hall N."/>
            <person name="Watson M."/>
            <person name="Adriaenssens E.M."/>
            <person name="Foster-Nyarko E."/>
            <person name="Jarju S."/>
            <person name="Secka A."/>
            <person name="Antonio M."/>
            <person name="Oren A."/>
            <person name="Chaudhuri R.R."/>
            <person name="La Ragione R."/>
            <person name="Hildebrand F."/>
            <person name="Pallen M.J."/>
        </authorList>
    </citation>
    <scope>NUCLEOTIDE SEQUENCE</scope>
    <source>
        <strain evidence="12">USAMLcec2-132</strain>
    </source>
</reference>
<evidence type="ECO:0000256" key="8">
    <source>
        <dbReference type="SAM" id="Coils"/>
    </source>
</evidence>
<dbReference type="Gene3D" id="6.10.340.10">
    <property type="match status" value="1"/>
</dbReference>
<dbReference type="InterPro" id="IPR010559">
    <property type="entry name" value="Sig_transdc_His_kin_internal"/>
</dbReference>
<dbReference type="Gene3D" id="3.30.565.10">
    <property type="entry name" value="Histidine kinase-like ATPase, C-terminal domain"/>
    <property type="match status" value="1"/>
</dbReference>
<keyword evidence="9" id="KW-0472">Membrane</keyword>
<dbReference type="InterPro" id="IPR005467">
    <property type="entry name" value="His_kinase_dom"/>
</dbReference>
<dbReference type="EC" id="2.7.13.3" evidence="3"/>
<keyword evidence="5" id="KW-0808">Transferase</keyword>
<organism evidence="12 13">
    <name type="scientific">Candidatus Eisenbergiella merdavium</name>
    <dbReference type="NCBI Taxonomy" id="2838551"/>
    <lineage>
        <taxon>Bacteria</taxon>
        <taxon>Bacillati</taxon>
        <taxon>Bacillota</taxon>
        <taxon>Clostridia</taxon>
        <taxon>Lachnospirales</taxon>
        <taxon>Lachnospiraceae</taxon>
        <taxon>Eisenbergiella</taxon>
    </lineage>
</organism>
<keyword evidence="7" id="KW-0902">Two-component regulatory system</keyword>
<keyword evidence="9" id="KW-0812">Transmembrane</keyword>
<proteinExistence type="predicted"/>
<evidence type="ECO:0000256" key="4">
    <source>
        <dbReference type="ARBA" id="ARBA00022553"/>
    </source>
</evidence>
<dbReference type="SMART" id="SM00304">
    <property type="entry name" value="HAMP"/>
    <property type="match status" value="1"/>
</dbReference>
<dbReference type="Pfam" id="PF06580">
    <property type="entry name" value="His_kinase"/>
    <property type="match status" value="1"/>
</dbReference>
<evidence type="ECO:0000256" key="6">
    <source>
        <dbReference type="ARBA" id="ARBA00022777"/>
    </source>
</evidence>
<dbReference type="Pfam" id="PF02518">
    <property type="entry name" value="HATPase_c"/>
    <property type="match status" value="1"/>
</dbReference>
<dbReference type="GO" id="GO:0016020">
    <property type="term" value="C:membrane"/>
    <property type="evidence" value="ECO:0007669"/>
    <property type="project" value="UniProtKB-SubCell"/>
</dbReference>
<keyword evidence="6 12" id="KW-0418">Kinase</keyword>
<dbReference type="SUPFAM" id="SSF158472">
    <property type="entry name" value="HAMP domain-like"/>
    <property type="match status" value="1"/>
</dbReference>
<feature type="coiled-coil region" evidence="8">
    <location>
        <begin position="328"/>
        <end position="358"/>
    </location>
</feature>
<sequence>MKYARHGLLHQFIMLSAVICCIVCTVFCAMLFYVRGYALRSSRQVLENLHSQTLLRLEEYFTSIEDEAYVVCYSSTLQDYINLNDAAAQIDMSDSLRSLHSGAYLIVDSLIGIAVFDPEGDMTYSSKTSLFTQDGLPEALTQITFYHYTKLFTADTAPEISRDCFAMLSPVYAMLPGNRLLGDRVGTLVFTLSTDHLLAILKSGGTADQVYLVLTDAEDNVIAASSNAAASYHRRRLFEADPPAALLDSGLSPDGWRLYGYLPHSFLNEDMSALLFIVAVTGITFLGLLILLILMLRQKILRPISRLSGFMARVPADEQPVRFESHANNELGEMIHIMNRMLDDLEQKNSQLRSSEAKMYAMELSRKDMEILAYRNQINPHFLYNTLDCICSIAMYHGADDVARISESLSTMFRYAVKGGNFALVAQEITYVQEYASIIGYRFMNRISIHVEASPEALRQKTIRLLIQPLVENAVFHGLERQVGPGNVYVSVSLNAEGCLQVSVQDDGIGISGEALAALQESILEAQSESPASPASEKSIGLRNIARRLHLYYGEAGSIRITSTEGAGTTVTVILPTKKGGASCIKS</sequence>
<dbReference type="InterPro" id="IPR050640">
    <property type="entry name" value="Bact_2-comp_sensor_kinase"/>
</dbReference>
<dbReference type="SUPFAM" id="SSF55874">
    <property type="entry name" value="ATPase domain of HSP90 chaperone/DNA topoisomerase II/histidine kinase"/>
    <property type="match status" value="1"/>
</dbReference>
<name>A0A9D2SSS4_9FIRM</name>